<gene>
    <name evidence="1" type="ORF">RUMGNA_03542</name>
</gene>
<dbReference type="AlphaFoldDB" id="A7B7H6"/>
<reference evidence="1 2" key="2">
    <citation type="submission" date="2007-06" db="EMBL/GenBank/DDBJ databases">
        <title>Draft genome sequence of Ruminococcus gnavus (ATCC 29149).</title>
        <authorList>
            <person name="Sudarsanam P."/>
            <person name="Ley R."/>
            <person name="Guruge J."/>
            <person name="Turnbaugh P.J."/>
            <person name="Mahowald M."/>
            <person name="Liep D."/>
            <person name="Gordon J."/>
        </authorList>
    </citation>
    <scope>NUCLEOTIDE SEQUENCE [LARGE SCALE GENOMIC DNA]</scope>
    <source>
        <strain evidence="1 2">ATCC 29149</strain>
    </source>
</reference>
<comment type="caution">
    <text evidence="1">The sequence shown here is derived from an EMBL/GenBank/DDBJ whole genome shotgun (WGS) entry which is preliminary data.</text>
</comment>
<organism evidence="1 2">
    <name type="scientific">Mediterraneibacter gnavus (strain ATCC 29149 / DSM 114966 / JCM 6515 / VPI C7-9)</name>
    <name type="common">Ruminococcus gnavus</name>
    <dbReference type="NCBI Taxonomy" id="411470"/>
    <lineage>
        <taxon>Bacteria</taxon>
        <taxon>Bacillati</taxon>
        <taxon>Bacillota</taxon>
        <taxon>Clostridia</taxon>
        <taxon>Lachnospirales</taxon>
        <taxon>Lachnospiraceae</taxon>
        <taxon>Mediterraneibacter</taxon>
    </lineage>
</organism>
<proteinExistence type="predicted"/>
<accession>A7B7H6</accession>
<reference evidence="1 2" key="1">
    <citation type="submission" date="2007-04" db="EMBL/GenBank/DDBJ databases">
        <authorList>
            <person name="Fulton L."/>
            <person name="Clifton S."/>
            <person name="Fulton B."/>
            <person name="Xu J."/>
            <person name="Minx P."/>
            <person name="Pepin K.H."/>
            <person name="Johnson M."/>
            <person name="Thiruvilangam P."/>
            <person name="Bhonagiri V."/>
            <person name="Nash W.E."/>
            <person name="Mardis E.R."/>
            <person name="Wilson R.K."/>
        </authorList>
    </citation>
    <scope>NUCLEOTIDE SEQUENCE [LARGE SCALE GENOMIC DNA]</scope>
    <source>
        <strain evidence="1 2">ATCC 29149</strain>
    </source>
</reference>
<name>A7B7H6_MEDG7</name>
<dbReference type="Proteomes" id="UP000004410">
    <property type="component" value="Unassembled WGS sequence"/>
</dbReference>
<evidence type="ECO:0000313" key="2">
    <source>
        <dbReference type="Proteomes" id="UP000004410"/>
    </source>
</evidence>
<protein>
    <submittedName>
        <fullName evidence="1">Uncharacterized protein</fullName>
    </submittedName>
</protein>
<dbReference type="EMBL" id="AAYG02000032">
    <property type="protein sequence ID" value="EDN75919.1"/>
    <property type="molecule type" value="Genomic_DNA"/>
</dbReference>
<evidence type="ECO:0000313" key="1">
    <source>
        <dbReference type="EMBL" id="EDN75919.1"/>
    </source>
</evidence>
<sequence>MAGRISEKKSGWDRLLRQQNEDSVCRGSLSSIVGLLNRKNMQEYMYTMLRLHKMGGRSGDCNRIRGTYCVSQ</sequence>
<dbReference type="PaxDb" id="411470-RUMGNA_03542"/>